<dbReference type="EMBL" id="LSBH01000001">
    <property type="protein sequence ID" value="OAQ87261.1"/>
    <property type="molecule type" value="Genomic_DNA"/>
</dbReference>
<comment type="caution">
    <text evidence="1">The sequence shown here is derived from an EMBL/GenBank/DDBJ whole genome shotgun (WGS) entry which is preliminary data.</text>
</comment>
<dbReference type="Proteomes" id="UP000078240">
    <property type="component" value="Unassembled WGS sequence"/>
</dbReference>
<evidence type="ECO:0000313" key="1">
    <source>
        <dbReference type="EMBL" id="OAQ87261.1"/>
    </source>
</evidence>
<gene>
    <name evidence="1" type="ORF">VFPBJ_01301</name>
</gene>
<reference evidence="1 2" key="1">
    <citation type="submission" date="2016-01" db="EMBL/GenBank/DDBJ databases">
        <title>Biosynthesis of antibiotic leucinostatins and their inhibition on Phytophthora in bio-control Purpureocillium lilacinum.</title>
        <authorList>
            <person name="Wang G."/>
            <person name="Liu Z."/>
            <person name="Lin R."/>
            <person name="Li E."/>
            <person name="Mao Z."/>
            <person name="Ling J."/>
            <person name="Yin W."/>
            <person name="Xie B."/>
        </authorList>
    </citation>
    <scope>NUCLEOTIDE SEQUENCE [LARGE SCALE GENOMIC DNA]</scope>
    <source>
        <strain evidence="1">PLBJ-1</strain>
    </source>
</reference>
<accession>A0A179HCJ2</accession>
<sequence>MICEVCLSTHLLCTTHDDFPMARPPLSMEMPLPLPRQSTLSALEKKCACCRAIFPKDAIINAQRAPSESSRSRPAHDA</sequence>
<protein>
    <submittedName>
        <fullName evidence="1">Uncharacterized protein</fullName>
    </submittedName>
</protein>
<evidence type="ECO:0000313" key="2">
    <source>
        <dbReference type="Proteomes" id="UP000078240"/>
    </source>
</evidence>
<name>A0A179HCJ2_PURLI</name>
<proteinExistence type="predicted"/>
<organism evidence="1 2">
    <name type="scientific">Purpureocillium lilacinum</name>
    <name type="common">Paecilomyces lilacinus</name>
    <dbReference type="NCBI Taxonomy" id="33203"/>
    <lineage>
        <taxon>Eukaryota</taxon>
        <taxon>Fungi</taxon>
        <taxon>Dikarya</taxon>
        <taxon>Ascomycota</taxon>
        <taxon>Pezizomycotina</taxon>
        <taxon>Sordariomycetes</taxon>
        <taxon>Hypocreomycetidae</taxon>
        <taxon>Hypocreales</taxon>
        <taxon>Ophiocordycipitaceae</taxon>
        <taxon>Purpureocillium</taxon>
    </lineage>
</organism>
<dbReference type="AlphaFoldDB" id="A0A179HCJ2"/>